<reference evidence="1 2" key="1">
    <citation type="submission" date="2015-11" db="EMBL/GenBank/DDBJ databases">
        <title>Exploring the genomic traits of fungus-feeding bacterial genus Collimonas.</title>
        <authorList>
            <person name="Song C."/>
            <person name="Schmidt R."/>
            <person name="de Jager V."/>
            <person name="Krzyzanowska D."/>
            <person name="Jongedijk E."/>
            <person name="Cankar K."/>
            <person name="Beekwilder J."/>
            <person name="van Veen A."/>
            <person name="de Boer W."/>
            <person name="van Veen J.A."/>
            <person name="Garbeva P."/>
        </authorList>
    </citation>
    <scope>NUCLEOTIDE SEQUENCE [LARGE SCALE GENOMIC DNA]</scope>
    <source>
        <strain evidence="1 2">Ter91</strain>
    </source>
</reference>
<name>A0A127Q6H7_9BURK</name>
<dbReference type="EMBL" id="CP013234">
    <property type="protein sequence ID" value="AMP05633.1"/>
    <property type="molecule type" value="Genomic_DNA"/>
</dbReference>
<gene>
    <name evidence="1" type="ORF">CPter91_3306</name>
</gene>
<accession>A0A127Q6H7</accession>
<dbReference type="STRING" id="279113.CPter91_3306"/>
<dbReference type="PATRIC" id="fig|279113.9.peg.3264"/>
<proteinExistence type="predicted"/>
<dbReference type="KEGG" id="cpra:CPter91_3306"/>
<protein>
    <submittedName>
        <fullName evidence="1">Uncharacterized protein</fullName>
    </submittedName>
</protein>
<dbReference type="Proteomes" id="UP000074561">
    <property type="component" value="Chromosome"/>
</dbReference>
<evidence type="ECO:0000313" key="1">
    <source>
        <dbReference type="EMBL" id="AMP05633.1"/>
    </source>
</evidence>
<evidence type="ECO:0000313" key="2">
    <source>
        <dbReference type="Proteomes" id="UP000074561"/>
    </source>
</evidence>
<dbReference type="AlphaFoldDB" id="A0A127Q6H7"/>
<sequence>MCRARKQYADACLPASHFLPEQKFFADLTPFQKLLRFISQAGVSA</sequence>
<organism evidence="1 2">
    <name type="scientific">Collimonas pratensis</name>
    <dbReference type="NCBI Taxonomy" id="279113"/>
    <lineage>
        <taxon>Bacteria</taxon>
        <taxon>Pseudomonadati</taxon>
        <taxon>Pseudomonadota</taxon>
        <taxon>Betaproteobacteria</taxon>
        <taxon>Burkholderiales</taxon>
        <taxon>Oxalobacteraceae</taxon>
        <taxon>Collimonas</taxon>
    </lineage>
</organism>